<accession>A0A2S0N0Y2</accession>
<organism evidence="1 2">
    <name type="scientific">Simplicispira suum</name>
    <dbReference type="NCBI Taxonomy" id="2109915"/>
    <lineage>
        <taxon>Bacteria</taxon>
        <taxon>Pseudomonadati</taxon>
        <taxon>Pseudomonadota</taxon>
        <taxon>Betaproteobacteria</taxon>
        <taxon>Burkholderiales</taxon>
        <taxon>Comamonadaceae</taxon>
        <taxon>Simplicispira</taxon>
    </lineage>
</organism>
<evidence type="ECO:0000313" key="1">
    <source>
        <dbReference type="EMBL" id="AVO41802.1"/>
    </source>
</evidence>
<dbReference type="RefSeq" id="WP_106446779.1">
    <property type="nucleotide sequence ID" value="NZ_CP027669.1"/>
</dbReference>
<dbReference type="EMBL" id="CP027669">
    <property type="protein sequence ID" value="AVO41802.1"/>
    <property type="molecule type" value="Genomic_DNA"/>
</dbReference>
<evidence type="ECO:0000313" key="2">
    <source>
        <dbReference type="Proteomes" id="UP000239326"/>
    </source>
</evidence>
<protein>
    <submittedName>
        <fullName evidence="1">CopG family transcriptional regulator</fullName>
    </submittedName>
</protein>
<sequence length="74" mass="8380">MKNVTITMEDAAAEWVRIEAAKRGSSVSRLVGEWLAEKMRQEDAYVQAMREALGFETWGASSGPYVPRNTLFER</sequence>
<dbReference type="OrthoDB" id="5797229at2"/>
<keyword evidence="2" id="KW-1185">Reference proteome</keyword>
<dbReference type="Proteomes" id="UP000239326">
    <property type="component" value="Chromosome"/>
</dbReference>
<proteinExistence type="predicted"/>
<name>A0A2S0N0Y2_9BURK</name>
<dbReference type="KEGG" id="simp:C6571_11370"/>
<dbReference type="AlphaFoldDB" id="A0A2S0N0Y2"/>
<reference evidence="1 2" key="1">
    <citation type="submission" date="2018-03" db="EMBL/GenBank/DDBJ databases">
        <title>Genome sequencing of Simplicispira sp.</title>
        <authorList>
            <person name="Kim S.-J."/>
            <person name="Heo J."/>
            <person name="Kwon S.-W."/>
        </authorList>
    </citation>
    <scope>NUCLEOTIDE SEQUENCE [LARGE SCALE GENOMIC DNA]</scope>
    <source>
        <strain evidence="1 2">SC1-8</strain>
    </source>
</reference>
<gene>
    <name evidence="1" type="ORF">C6571_11370</name>
</gene>